<gene>
    <name evidence="1" type="ORF">AB205_0206560</name>
</gene>
<evidence type="ECO:0000313" key="1">
    <source>
        <dbReference type="EMBL" id="PIN88284.1"/>
    </source>
</evidence>
<name>A0A2G9NB30_AQUCT</name>
<reference evidence="2" key="1">
    <citation type="journal article" date="2017" name="Nat. Commun.">
        <title>The North American bullfrog draft genome provides insight into hormonal regulation of long noncoding RNA.</title>
        <authorList>
            <person name="Hammond S.A."/>
            <person name="Warren R.L."/>
            <person name="Vandervalk B.P."/>
            <person name="Kucuk E."/>
            <person name="Khan H."/>
            <person name="Gibb E.A."/>
            <person name="Pandoh P."/>
            <person name="Kirk H."/>
            <person name="Zhao Y."/>
            <person name="Jones M."/>
            <person name="Mungall A.J."/>
            <person name="Coope R."/>
            <person name="Pleasance S."/>
            <person name="Moore R.A."/>
            <person name="Holt R.A."/>
            <person name="Round J.M."/>
            <person name="Ohora S."/>
            <person name="Walle B.V."/>
            <person name="Veldhoen N."/>
            <person name="Helbing C.C."/>
            <person name="Birol I."/>
        </authorList>
    </citation>
    <scope>NUCLEOTIDE SEQUENCE [LARGE SCALE GENOMIC DNA]</scope>
</reference>
<evidence type="ECO:0000313" key="2">
    <source>
        <dbReference type="Proteomes" id="UP000228934"/>
    </source>
</evidence>
<dbReference type="Proteomes" id="UP000228934">
    <property type="component" value="Unassembled WGS sequence"/>
</dbReference>
<organism evidence="1 2">
    <name type="scientific">Aquarana catesbeiana</name>
    <name type="common">American bullfrog</name>
    <name type="synonym">Rana catesbeiana</name>
    <dbReference type="NCBI Taxonomy" id="8400"/>
    <lineage>
        <taxon>Eukaryota</taxon>
        <taxon>Metazoa</taxon>
        <taxon>Chordata</taxon>
        <taxon>Craniata</taxon>
        <taxon>Vertebrata</taxon>
        <taxon>Euteleostomi</taxon>
        <taxon>Amphibia</taxon>
        <taxon>Batrachia</taxon>
        <taxon>Anura</taxon>
        <taxon>Neobatrachia</taxon>
        <taxon>Ranoidea</taxon>
        <taxon>Ranidae</taxon>
        <taxon>Aquarana</taxon>
    </lineage>
</organism>
<protein>
    <submittedName>
        <fullName evidence="1">Uncharacterized protein</fullName>
    </submittedName>
</protein>
<keyword evidence="2" id="KW-1185">Reference proteome</keyword>
<dbReference type="AlphaFoldDB" id="A0A2G9NB30"/>
<sequence>MHSHQILYIPVLVNPPQCHLGHAGQNDIVLAKADPLILTLTALSCHPFIYYSQGHYSATFLLQPVTLPSATEI</sequence>
<dbReference type="EMBL" id="KV923534">
    <property type="protein sequence ID" value="PIN88284.1"/>
    <property type="molecule type" value="Genomic_DNA"/>
</dbReference>
<proteinExistence type="predicted"/>
<accession>A0A2G9NB30</accession>